<sequence length="91" mass="9607">MTKPATPRSPRLRRVLGLLPILGLALAVSGCETLDKMNPFTEKEKPLPGARAPVFPEGVPGVDYNAPPPQPANSAKYELPPETPAPATPAQ</sequence>
<name>A0ABS5R8G7_9HYPH</name>
<reference evidence="2" key="1">
    <citation type="submission" date="2021-05" db="EMBL/GenBank/DDBJ databases">
        <authorList>
            <person name="Sun Q."/>
            <person name="Inoue M."/>
        </authorList>
    </citation>
    <scope>NUCLEOTIDE SEQUENCE</scope>
    <source>
        <strain evidence="2">VKM B-3255</strain>
    </source>
</reference>
<dbReference type="EMBL" id="JAHCQH010000017">
    <property type="protein sequence ID" value="MBS9477969.1"/>
    <property type="molecule type" value="Genomic_DNA"/>
</dbReference>
<evidence type="ECO:0008006" key="4">
    <source>
        <dbReference type="Google" id="ProtNLM"/>
    </source>
</evidence>
<feature type="compositionally biased region" description="Pro residues" evidence="1">
    <location>
        <begin position="81"/>
        <end position="91"/>
    </location>
</feature>
<protein>
    <recommendedName>
        <fullName evidence="4">Lipoprotein</fullName>
    </recommendedName>
</protein>
<gene>
    <name evidence="2" type="ORF">KIP89_12715</name>
</gene>
<evidence type="ECO:0000256" key="1">
    <source>
        <dbReference type="SAM" id="MobiDB-lite"/>
    </source>
</evidence>
<proteinExistence type="predicted"/>
<organism evidence="2 3">
    <name type="scientific">Ancylobacter radicis</name>
    <dbReference type="NCBI Taxonomy" id="2836179"/>
    <lineage>
        <taxon>Bacteria</taxon>
        <taxon>Pseudomonadati</taxon>
        <taxon>Pseudomonadota</taxon>
        <taxon>Alphaproteobacteria</taxon>
        <taxon>Hyphomicrobiales</taxon>
        <taxon>Xanthobacteraceae</taxon>
        <taxon>Ancylobacter</taxon>
    </lineage>
</organism>
<feature type="region of interest" description="Disordered" evidence="1">
    <location>
        <begin position="39"/>
        <end position="91"/>
    </location>
</feature>
<keyword evidence="3" id="KW-1185">Reference proteome</keyword>
<accession>A0ABS5R8G7</accession>
<dbReference type="PROSITE" id="PS51257">
    <property type="entry name" value="PROKAR_LIPOPROTEIN"/>
    <property type="match status" value="1"/>
</dbReference>
<comment type="caution">
    <text evidence="2">The sequence shown here is derived from an EMBL/GenBank/DDBJ whole genome shotgun (WGS) entry which is preliminary data.</text>
</comment>
<dbReference type="Proteomes" id="UP001166585">
    <property type="component" value="Unassembled WGS sequence"/>
</dbReference>
<evidence type="ECO:0000313" key="3">
    <source>
        <dbReference type="Proteomes" id="UP001166585"/>
    </source>
</evidence>
<evidence type="ECO:0000313" key="2">
    <source>
        <dbReference type="EMBL" id="MBS9477969.1"/>
    </source>
</evidence>
<dbReference type="RefSeq" id="WP_213755807.1">
    <property type="nucleotide sequence ID" value="NZ_JAHCQH010000017.1"/>
</dbReference>